<dbReference type="Gene3D" id="6.10.250.3200">
    <property type="match status" value="1"/>
</dbReference>
<sequence length="250" mass="26678">MATTIERVQAVRSDTAGTEASNEVTNEVTNEVLGSLINIAGRQRMLSQRIVFKAMLALREGRGEGEGHGALAVARDTLRTFADSHAALVQGRDGLPGLFSPALREAFHGKGDTRNASGNSHVAKKIADFIALAGAALDAIARNPARAEQAVEALIASADPLLNDLHAVTAVYEQESRRIARMQKREQQQLIERIKSIAKEAHIVSFNGQIVASRTNVTGREFAVVAGVMTSITKELEAVVSAFVKKTASA</sequence>
<dbReference type="InterPro" id="IPR029095">
    <property type="entry name" value="NarX-like_N"/>
</dbReference>
<comment type="subcellular location">
    <subcellularLocation>
        <location evidence="1">Membrane</location>
        <topology evidence="1">Multi-pass membrane protein</topology>
    </subcellularLocation>
</comment>
<protein>
    <submittedName>
        <fullName evidence="6">Methyl-accepting chemotaxis sensory transducer</fullName>
    </submittedName>
</protein>
<evidence type="ECO:0000256" key="3">
    <source>
        <dbReference type="ARBA" id="ARBA00022989"/>
    </source>
</evidence>
<keyword evidence="4" id="KW-0472">Membrane</keyword>
<dbReference type="OrthoDB" id="8807779at2"/>
<keyword evidence="2" id="KW-0812">Transmembrane</keyword>
<feature type="domain" description="NarX-like N-terminal" evidence="5">
    <location>
        <begin position="34"/>
        <end position="104"/>
    </location>
</feature>
<dbReference type="eggNOG" id="COG0840">
    <property type="taxonomic scope" value="Bacteria"/>
</dbReference>
<dbReference type="SUPFAM" id="SSF58104">
    <property type="entry name" value="Methyl-accepting chemotaxis protein (MCP) signaling domain"/>
    <property type="match status" value="1"/>
</dbReference>
<dbReference type="AlphaFoldDB" id="E1T837"/>
<keyword evidence="3" id="KW-1133">Transmembrane helix</keyword>
<accession>E1T837</accession>
<gene>
    <name evidence="6" type="ordered locus">BC1003_1697</name>
</gene>
<proteinExistence type="predicted"/>
<evidence type="ECO:0000256" key="4">
    <source>
        <dbReference type="ARBA" id="ARBA00023136"/>
    </source>
</evidence>
<dbReference type="KEGG" id="bgf:BC1003_1697"/>
<dbReference type="GO" id="GO:0016020">
    <property type="term" value="C:membrane"/>
    <property type="evidence" value="ECO:0007669"/>
    <property type="project" value="UniProtKB-SubCell"/>
</dbReference>
<evidence type="ECO:0000313" key="6">
    <source>
        <dbReference type="EMBL" id="ADN57665.1"/>
    </source>
</evidence>
<dbReference type="Pfam" id="PF13675">
    <property type="entry name" value="PilJ"/>
    <property type="match status" value="1"/>
</dbReference>
<evidence type="ECO:0000259" key="5">
    <source>
        <dbReference type="Pfam" id="PF13675"/>
    </source>
</evidence>
<dbReference type="STRING" id="640512.BC1003_1697"/>
<name>E1T837_BURSG</name>
<organism evidence="6">
    <name type="scientific">Burkholderia sp. (strain CCGE1003)</name>
    <dbReference type="NCBI Taxonomy" id="640512"/>
    <lineage>
        <taxon>Bacteria</taxon>
        <taxon>Pseudomonadati</taxon>
        <taxon>Pseudomonadota</taxon>
        <taxon>Betaproteobacteria</taxon>
        <taxon>Burkholderiales</taxon>
        <taxon>Burkholderiaceae</taxon>
        <taxon>Burkholderia</taxon>
    </lineage>
</organism>
<dbReference type="HOGENOM" id="CLU_092031_0_0_4"/>
<reference evidence="6" key="1">
    <citation type="submission" date="2010-09" db="EMBL/GenBank/DDBJ databases">
        <title>Complete sequence of chromosome1 of Burkholderia sp. CCGE1003.</title>
        <authorList>
            <consortium name="US DOE Joint Genome Institute"/>
            <person name="Lucas S."/>
            <person name="Copeland A."/>
            <person name="Lapidus A."/>
            <person name="Cheng J.-F."/>
            <person name="Bruce D."/>
            <person name="Goodwin L."/>
            <person name="Pitluck S."/>
            <person name="Daligault H."/>
            <person name="Davenport K."/>
            <person name="Detter J.C."/>
            <person name="Han C."/>
            <person name="Tapia R."/>
            <person name="Land M."/>
            <person name="Hauser L."/>
            <person name="Jeffries C."/>
            <person name="Kyrpides N."/>
            <person name="Ivanova N."/>
            <person name="Ovchinnikova G."/>
            <person name="Martinez-Romero E."/>
            <person name="Rogel M.A."/>
            <person name="Auchtung J."/>
            <person name="Tiedje J.M."/>
            <person name="Woyke T."/>
        </authorList>
    </citation>
    <scope>NUCLEOTIDE SEQUENCE</scope>
    <source>
        <strain evidence="6">CCGE1003</strain>
    </source>
</reference>
<evidence type="ECO:0000256" key="1">
    <source>
        <dbReference type="ARBA" id="ARBA00004141"/>
    </source>
</evidence>
<evidence type="ECO:0000256" key="2">
    <source>
        <dbReference type="ARBA" id="ARBA00022692"/>
    </source>
</evidence>
<dbReference type="EMBL" id="CP002217">
    <property type="protein sequence ID" value="ADN57665.1"/>
    <property type="molecule type" value="Genomic_DNA"/>
</dbReference>